<dbReference type="KEGG" id="mpp:MICPUCDRAFT_49032"/>
<comment type="catalytic activity">
    <reaction evidence="4">
        <text>DNA(n) + a 2'-deoxyribonucleoside 5'-triphosphate = DNA(n+1) + diphosphate</text>
        <dbReference type="Rhea" id="RHEA:22508"/>
        <dbReference type="Rhea" id="RHEA-COMP:17339"/>
        <dbReference type="Rhea" id="RHEA-COMP:17340"/>
        <dbReference type="ChEBI" id="CHEBI:33019"/>
        <dbReference type="ChEBI" id="CHEBI:61560"/>
        <dbReference type="ChEBI" id="CHEBI:173112"/>
        <dbReference type="EC" id="2.7.7.7"/>
    </reaction>
    <physiologicalReaction direction="left-to-right" evidence="4">
        <dbReference type="Rhea" id="RHEA:22509"/>
    </physiologicalReaction>
</comment>
<feature type="region of interest" description="Disordered" evidence="5">
    <location>
        <begin position="599"/>
        <end position="629"/>
    </location>
</feature>
<dbReference type="Proteomes" id="UP000001876">
    <property type="component" value="Unassembled WGS sequence"/>
</dbReference>
<protein>
    <recommendedName>
        <fullName evidence="1">DNA-directed primase/polymerase protein</fullName>
        <ecNumber evidence="3">2.7.7.102</ecNumber>
    </recommendedName>
</protein>
<comment type="catalytic activity">
    <reaction evidence="2">
        <text>ssDNA + n NTP = ssDNA/pppN(pN)n-1 hybrid + (n-1) diphosphate.</text>
        <dbReference type="EC" id="2.7.7.102"/>
    </reaction>
</comment>
<evidence type="ECO:0000313" key="6">
    <source>
        <dbReference type="EMBL" id="EEH52284.1"/>
    </source>
</evidence>
<evidence type="ECO:0000256" key="1">
    <source>
        <dbReference type="ARBA" id="ARBA00026139"/>
    </source>
</evidence>
<dbReference type="GeneID" id="9689183"/>
<dbReference type="GO" id="GO:0006264">
    <property type="term" value="P:mitochondrial DNA replication"/>
    <property type="evidence" value="ECO:0007669"/>
    <property type="project" value="TreeGrafter"/>
</dbReference>
<dbReference type="EMBL" id="GG663749">
    <property type="protein sequence ID" value="EEH52284.1"/>
    <property type="molecule type" value="Genomic_DNA"/>
</dbReference>
<dbReference type="GO" id="GO:0042276">
    <property type="term" value="P:error-prone translesion synthesis"/>
    <property type="evidence" value="ECO:0007669"/>
    <property type="project" value="InterPro"/>
</dbReference>
<dbReference type="GO" id="GO:0003682">
    <property type="term" value="F:chromatin binding"/>
    <property type="evidence" value="ECO:0007669"/>
    <property type="project" value="TreeGrafter"/>
</dbReference>
<dbReference type="PANTHER" id="PTHR31399">
    <property type="entry name" value="DNA-DIRECTED PRIMASE / POLYMERASE PROTEIN"/>
    <property type="match status" value="1"/>
</dbReference>
<name>C1N7J1_MICPC</name>
<evidence type="ECO:0000256" key="5">
    <source>
        <dbReference type="SAM" id="MobiDB-lite"/>
    </source>
</evidence>
<reference evidence="6 7" key="1">
    <citation type="journal article" date="2009" name="Science">
        <title>Green evolution and dynamic adaptations revealed by genomes of the marine picoeukaryotes Micromonas.</title>
        <authorList>
            <person name="Worden A.Z."/>
            <person name="Lee J.H."/>
            <person name="Mock T."/>
            <person name="Rouze P."/>
            <person name="Simmons M.P."/>
            <person name="Aerts A.L."/>
            <person name="Allen A.E."/>
            <person name="Cuvelier M.L."/>
            <person name="Derelle E."/>
            <person name="Everett M.V."/>
            <person name="Foulon E."/>
            <person name="Grimwood J."/>
            <person name="Gundlach H."/>
            <person name="Henrissat B."/>
            <person name="Napoli C."/>
            <person name="McDonald S.M."/>
            <person name="Parker M.S."/>
            <person name="Rombauts S."/>
            <person name="Salamov A."/>
            <person name="Von Dassow P."/>
            <person name="Badger J.H."/>
            <person name="Coutinho P.M."/>
            <person name="Demir E."/>
            <person name="Dubchak I."/>
            <person name="Gentemann C."/>
            <person name="Eikrem W."/>
            <person name="Gready J.E."/>
            <person name="John U."/>
            <person name="Lanier W."/>
            <person name="Lindquist E.A."/>
            <person name="Lucas S."/>
            <person name="Mayer K.F."/>
            <person name="Moreau H."/>
            <person name="Not F."/>
            <person name="Otillar R."/>
            <person name="Panaud O."/>
            <person name="Pangilinan J."/>
            <person name="Paulsen I."/>
            <person name="Piegu B."/>
            <person name="Poliakov A."/>
            <person name="Robbens S."/>
            <person name="Schmutz J."/>
            <person name="Toulza E."/>
            <person name="Wyss T."/>
            <person name="Zelensky A."/>
            <person name="Zhou K."/>
            <person name="Armbrust E.V."/>
            <person name="Bhattacharya D."/>
            <person name="Goodenough U.W."/>
            <person name="Van de Peer Y."/>
            <person name="Grigoriev I.V."/>
        </authorList>
    </citation>
    <scope>NUCLEOTIDE SEQUENCE [LARGE SCALE GENOMIC DNA]</scope>
    <source>
        <strain evidence="6 7">CCMP1545</strain>
    </source>
</reference>
<dbReference type="PANTHER" id="PTHR31399:SF0">
    <property type="entry name" value="DNA-DIRECTED PRIMASE_POLYMERASE PROTEIN"/>
    <property type="match status" value="1"/>
</dbReference>
<organism evidence="7">
    <name type="scientific">Micromonas pusilla (strain CCMP1545)</name>
    <name type="common">Picoplanktonic green alga</name>
    <dbReference type="NCBI Taxonomy" id="564608"/>
    <lineage>
        <taxon>Eukaryota</taxon>
        <taxon>Viridiplantae</taxon>
        <taxon>Chlorophyta</taxon>
        <taxon>Mamiellophyceae</taxon>
        <taxon>Mamiellales</taxon>
        <taxon>Mamiellaceae</taxon>
        <taxon>Micromonas</taxon>
    </lineage>
</organism>
<evidence type="ECO:0000256" key="3">
    <source>
        <dbReference type="ARBA" id="ARBA00044768"/>
    </source>
</evidence>
<feature type="compositionally biased region" description="Basic and acidic residues" evidence="5">
    <location>
        <begin position="84"/>
        <end position="100"/>
    </location>
</feature>
<keyword evidence="7" id="KW-1185">Reference proteome</keyword>
<dbReference type="eggNOG" id="ENOG502QS1Q">
    <property type="taxonomic scope" value="Eukaryota"/>
</dbReference>
<feature type="compositionally biased region" description="Low complexity" evidence="5">
    <location>
        <begin position="473"/>
        <end position="485"/>
    </location>
</feature>
<dbReference type="OMA" id="REGAYYQ"/>
<feature type="compositionally biased region" description="Pro residues" evidence="5">
    <location>
        <begin position="42"/>
        <end position="51"/>
    </location>
</feature>
<evidence type="ECO:0000256" key="2">
    <source>
        <dbReference type="ARBA" id="ARBA00044677"/>
    </source>
</evidence>
<dbReference type="GO" id="GO:0005634">
    <property type="term" value="C:nucleus"/>
    <property type="evidence" value="ECO:0007669"/>
    <property type="project" value="TreeGrafter"/>
</dbReference>
<dbReference type="GO" id="GO:0003887">
    <property type="term" value="F:DNA-directed DNA polymerase activity"/>
    <property type="evidence" value="ECO:0007669"/>
    <property type="project" value="UniProtKB-EC"/>
</dbReference>
<dbReference type="GO" id="GO:0009411">
    <property type="term" value="P:response to UV"/>
    <property type="evidence" value="ECO:0007669"/>
    <property type="project" value="TreeGrafter"/>
</dbReference>
<dbReference type="RefSeq" id="XP_003063911.1">
    <property type="nucleotide sequence ID" value="XM_003063865.1"/>
</dbReference>
<dbReference type="InterPro" id="IPR044917">
    <property type="entry name" value="PRIMPOL"/>
</dbReference>
<dbReference type="Pfam" id="PF03121">
    <property type="entry name" value="Herpes_UL52"/>
    <property type="match status" value="1"/>
</dbReference>
<feature type="region of interest" description="Disordered" evidence="5">
    <location>
        <begin position="469"/>
        <end position="493"/>
    </location>
</feature>
<evidence type="ECO:0000313" key="7">
    <source>
        <dbReference type="Proteomes" id="UP000001876"/>
    </source>
</evidence>
<feature type="region of interest" description="Disordered" evidence="5">
    <location>
        <begin position="31"/>
        <end position="100"/>
    </location>
</feature>
<accession>C1N7J1</accession>
<gene>
    <name evidence="6" type="ORF">MICPUCDRAFT_49032</name>
</gene>
<dbReference type="STRING" id="564608.C1N7J1"/>
<dbReference type="OrthoDB" id="5988181at2759"/>
<dbReference type="AlphaFoldDB" id="C1N7J1"/>
<proteinExistence type="predicted"/>
<dbReference type="EC" id="2.7.7.102" evidence="3"/>
<evidence type="ECO:0000256" key="4">
    <source>
        <dbReference type="ARBA" id="ARBA00047303"/>
    </source>
</evidence>
<dbReference type="GO" id="GO:0005759">
    <property type="term" value="C:mitochondrial matrix"/>
    <property type="evidence" value="ECO:0007669"/>
    <property type="project" value="TreeGrafter"/>
</dbReference>
<sequence>MGGVKRAAADDRVERALDRFRRVIADPAVAKYHAEAAKPTRAPTPPPPPPTTTTTTDGAAIANEIATQNDDPNVLRPPPRTISHRAEDGAATTREDARDDRASLVDALARISTGAFYSPRGGGGGGQTTMTTTTRRDARRAALGDAHVARVTRRGEPEPAYKEFWRQECAFAWGDEWDANHSGRAADDSNSNSKSKSNANAMRYFSAEDAEHRGRRKFIASTLDAFWARYVNVAWDKRHFYELIRADRACHLYYDLEYSKRANPSVSDADGRAATDALISLTLEELAREEGIKTEDGEPLRASDVVVELQSTSATKFSRHLVFKLPGAAFANAAHVGHFVRRLWKRVAETRETDPRCALLFVRKDIDDEVAATPFVDLGVYTRNRAFRVYLSSKFAKRTRLLPTHRLLRVGAGQSVPATEPDRGVFCGSLASVVDDADAARVIEYEGVGTRGAAYTGRVLRGFGGYGGGGGRVRSSSSSATTGVESRPRRGPAANLPCPETVAFVCRDFDAWSAPGSSGAEVRTWAAYPDHGVVVLNMQGNRFCENVDRAHKSNNVVFAIDLREGAYYQRCHDPECRGYRGRYRALPSELAREAVALRSLGGGGEGEGEGEGYAPPRIDSDDDDDEDGFWAAAAAATDAATPKAAWEPPAIDDDEAFWEEAVALVERTE</sequence>
<dbReference type="GO" id="GO:0031297">
    <property type="term" value="P:replication fork processing"/>
    <property type="evidence" value="ECO:0007669"/>
    <property type="project" value="TreeGrafter"/>
</dbReference>